<comment type="caution">
    <text evidence="6">The sequence shown here is derived from an EMBL/GenBank/DDBJ whole genome shotgun (WGS) entry which is preliminary data.</text>
</comment>
<dbReference type="Pfam" id="PF00126">
    <property type="entry name" value="HTH_1"/>
    <property type="match status" value="1"/>
</dbReference>
<keyword evidence="3" id="KW-0238">DNA-binding</keyword>
<dbReference type="GO" id="GO:0003700">
    <property type="term" value="F:DNA-binding transcription factor activity"/>
    <property type="evidence" value="ECO:0007669"/>
    <property type="project" value="InterPro"/>
</dbReference>
<evidence type="ECO:0000256" key="1">
    <source>
        <dbReference type="ARBA" id="ARBA00009437"/>
    </source>
</evidence>
<evidence type="ECO:0000313" key="7">
    <source>
        <dbReference type="Proteomes" id="UP000175691"/>
    </source>
</evidence>
<dbReference type="Proteomes" id="UP000175691">
    <property type="component" value="Unassembled WGS sequence"/>
</dbReference>
<keyword evidence="4" id="KW-0804">Transcription</keyword>
<accession>A0A1E7ZC47</accession>
<dbReference type="GO" id="GO:0006351">
    <property type="term" value="P:DNA-templated transcription"/>
    <property type="evidence" value="ECO:0007669"/>
    <property type="project" value="TreeGrafter"/>
</dbReference>
<dbReference type="GO" id="GO:0043565">
    <property type="term" value="F:sequence-specific DNA binding"/>
    <property type="evidence" value="ECO:0007669"/>
    <property type="project" value="TreeGrafter"/>
</dbReference>
<name>A0A1E7ZC47_9ALTE</name>
<dbReference type="Gene3D" id="1.10.10.10">
    <property type="entry name" value="Winged helix-like DNA-binding domain superfamily/Winged helix DNA-binding domain"/>
    <property type="match status" value="1"/>
</dbReference>
<dbReference type="OrthoDB" id="9786526at2"/>
<evidence type="ECO:0000313" key="6">
    <source>
        <dbReference type="EMBL" id="OFC71103.1"/>
    </source>
</evidence>
<dbReference type="FunFam" id="1.10.10.10:FF:000001">
    <property type="entry name" value="LysR family transcriptional regulator"/>
    <property type="match status" value="1"/>
</dbReference>
<dbReference type="InterPro" id="IPR058163">
    <property type="entry name" value="LysR-type_TF_proteobact-type"/>
</dbReference>
<dbReference type="PROSITE" id="PS50931">
    <property type="entry name" value="HTH_LYSR"/>
    <property type="match status" value="1"/>
</dbReference>
<evidence type="ECO:0000256" key="4">
    <source>
        <dbReference type="ARBA" id="ARBA00023163"/>
    </source>
</evidence>
<evidence type="ECO:0000256" key="3">
    <source>
        <dbReference type="ARBA" id="ARBA00023125"/>
    </source>
</evidence>
<keyword evidence="7" id="KW-1185">Reference proteome</keyword>
<dbReference type="STRING" id="1656094.BFC18_09930"/>
<dbReference type="PANTHER" id="PTHR30537:SF5">
    <property type="entry name" value="HTH-TYPE TRANSCRIPTIONAL ACTIVATOR TTDR-RELATED"/>
    <property type="match status" value="1"/>
</dbReference>
<dbReference type="InterPro" id="IPR036388">
    <property type="entry name" value="WH-like_DNA-bd_sf"/>
</dbReference>
<dbReference type="EMBL" id="MDHN01000018">
    <property type="protein sequence ID" value="OFC71103.1"/>
    <property type="molecule type" value="Genomic_DNA"/>
</dbReference>
<sequence length="295" mass="33128">MDYQYLRHLAIFCVVVEAGSFAAAARALHTSRSRVSEQIAELESALDSRLLQRSTRQLTVTEEGNRVYERARVLQEVLQDIDSITASEHPAGRVAITANHDIAHKFVMPALVAFKTLYPDVYVDFLVSDERIDLIHDKVDLAVRIGIPKDASLIARVLHEEAFALYAQPEMLAKYGMPENVEGLTDLPWVLLDLPNWNNSVRLHNASGTRVITPTNYHRCNSPMLIHKMAASGLGVASFLPSTVQDEVDSGALTPIFTQWRGERMAFSLVYPSRKHIPQRTRVLIDFLVAYGMFE</sequence>
<evidence type="ECO:0000259" key="5">
    <source>
        <dbReference type="PROSITE" id="PS50931"/>
    </source>
</evidence>
<dbReference type="InterPro" id="IPR036390">
    <property type="entry name" value="WH_DNA-bd_sf"/>
</dbReference>
<organism evidence="6 7">
    <name type="scientific">Alteromonas confluentis</name>
    <dbReference type="NCBI Taxonomy" id="1656094"/>
    <lineage>
        <taxon>Bacteria</taxon>
        <taxon>Pseudomonadati</taxon>
        <taxon>Pseudomonadota</taxon>
        <taxon>Gammaproteobacteria</taxon>
        <taxon>Alteromonadales</taxon>
        <taxon>Alteromonadaceae</taxon>
        <taxon>Alteromonas/Salinimonas group</taxon>
        <taxon>Alteromonas</taxon>
    </lineage>
</organism>
<feature type="domain" description="HTH lysR-type" evidence="5">
    <location>
        <begin position="1"/>
        <end position="61"/>
    </location>
</feature>
<comment type="similarity">
    <text evidence="1">Belongs to the LysR transcriptional regulatory family.</text>
</comment>
<reference evidence="6 7" key="1">
    <citation type="submission" date="2016-08" db="EMBL/GenBank/DDBJ databases">
        <authorList>
            <person name="Seilhamer J.J."/>
        </authorList>
    </citation>
    <scope>NUCLEOTIDE SEQUENCE [LARGE SCALE GENOMIC DNA]</scope>
    <source>
        <strain evidence="6 7">KCTC 42603</strain>
    </source>
</reference>
<dbReference type="Gene3D" id="3.40.190.290">
    <property type="match status" value="1"/>
</dbReference>
<dbReference type="SUPFAM" id="SSF46785">
    <property type="entry name" value="Winged helix' DNA-binding domain"/>
    <property type="match status" value="1"/>
</dbReference>
<proteinExistence type="inferred from homology"/>
<dbReference type="CDD" id="cd08422">
    <property type="entry name" value="PBP2_CrgA_like"/>
    <property type="match status" value="1"/>
</dbReference>
<keyword evidence="2" id="KW-0805">Transcription regulation</keyword>
<protein>
    <submittedName>
        <fullName evidence="6">Transcriptional regulator</fullName>
    </submittedName>
</protein>
<dbReference type="SUPFAM" id="SSF53850">
    <property type="entry name" value="Periplasmic binding protein-like II"/>
    <property type="match status" value="1"/>
</dbReference>
<dbReference type="Pfam" id="PF03466">
    <property type="entry name" value="LysR_substrate"/>
    <property type="match status" value="1"/>
</dbReference>
<gene>
    <name evidence="6" type="ORF">BFC18_09930</name>
</gene>
<dbReference type="PANTHER" id="PTHR30537">
    <property type="entry name" value="HTH-TYPE TRANSCRIPTIONAL REGULATOR"/>
    <property type="match status" value="1"/>
</dbReference>
<dbReference type="RefSeq" id="WP_070125163.1">
    <property type="nucleotide sequence ID" value="NZ_MDHN01000018.1"/>
</dbReference>
<dbReference type="InterPro" id="IPR005119">
    <property type="entry name" value="LysR_subst-bd"/>
</dbReference>
<dbReference type="AlphaFoldDB" id="A0A1E7ZC47"/>
<dbReference type="InterPro" id="IPR000847">
    <property type="entry name" value="LysR_HTH_N"/>
</dbReference>
<evidence type="ECO:0000256" key="2">
    <source>
        <dbReference type="ARBA" id="ARBA00023015"/>
    </source>
</evidence>